<sequence length="294" mass="33244">MEFESIAIILQIGSSLFAAMTAMLLKLIQELNFNQTLYLRGISSFILLILIINHYKTQVQGFDKQTMKTLIERGLLASFGAFLYFQGLDLVLVSESIILNRMSPIWTSIIQILILKKEQFNRRLCLNMLLCSVGIYLVAKNNTNKNQANNVEDGYYHNLGIILICLASISQAFVNILIQQINKEVDNLAICIYQSFFATIFPSVISLTKGSKFIFPSQYEAFLIIMISVMSLFSGQLSVSAMRQGKLSVISNVSQIQIFFGYLIDVFIFKVQFNGEQILGNILLLCSLIPLIWK</sequence>
<feature type="domain" description="EamA" evidence="2">
    <location>
        <begin position="6"/>
        <end position="138"/>
    </location>
</feature>
<organism evidence="3 4">
    <name type="scientific">Paramecium sonneborni</name>
    <dbReference type="NCBI Taxonomy" id="65129"/>
    <lineage>
        <taxon>Eukaryota</taxon>
        <taxon>Sar</taxon>
        <taxon>Alveolata</taxon>
        <taxon>Ciliophora</taxon>
        <taxon>Intramacronucleata</taxon>
        <taxon>Oligohymenophorea</taxon>
        <taxon>Peniculida</taxon>
        <taxon>Parameciidae</taxon>
        <taxon>Paramecium</taxon>
    </lineage>
</organism>
<evidence type="ECO:0000256" key="1">
    <source>
        <dbReference type="SAM" id="Phobius"/>
    </source>
</evidence>
<feature type="domain" description="EamA" evidence="2">
    <location>
        <begin position="159"/>
        <end position="289"/>
    </location>
</feature>
<feature type="transmembrane region" description="Helical" evidence="1">
    <location>
        <begin position="190"/>
        <end position="207"/>
    </location>
</feature>
<feature type="transmembrane region" description="Helical" evidence="1">
    <location>
        <begin position="219"/>
        <end position="237"/>
    </location>
</feature>
<evidence type="ECO:0000313" key="3">
    <source>
        <dbReference type="EMBL" id="CAD8118314.1"/>
    </source>
</evidence>
<feature type="transmembrane region" description="Helical" evidence="1">
    <location>
        <begin position="249"/>
        <end position="269"/>
    </location>
</feature>
<name>A0A8S1QU20_9CILI</name>
<dbReference type="InterPro" id="IPR000620">
    <property type="entry name" value="EamA_dom"/>
</dbReference>
<evidence type="ECO:0000259" key="2">
    <source>
        <dbReference type="Pfam" id="PF00892"/>
    </source>
</evidence>
<dbReference type="EMBL" id="CAJJDN010000117">
    <property type="protein sequence ID" value="CAD8118314.1"/>
    <property type="molecule type" value="Genomic_DNA"/>
</dbReference>
<dbReference type="Pfam" id="PF00892">
    <property type="entry name" value="EamA"/>
    <property type="match status" value="2"/>
</dbReference>
<proteinExistence type="predicted"/>
<feature type="transmembrane region" description="Helical" evidence="1">
    <location>
        <begin position="120"/>
        <end position="139"/>
    </location>
</feature>
<dbReference type="Proteomes" id="UP000692954">
    <property type="component" value="Unassembled WGS sequence"/>
</dbReference>
<evidence type="ECO:0000313" key="4">
    <source>
        <dbReference type="Proteomes" id="UP000692954"/>
    </source>
</evidence>
<keyword evidence="1" id="KW-1133">Transmembrane helix</keyword>
<dbReference type="AlphaFoldDB" id="A0A8S1QU20"/>
<keyword evidence="1" id="KW-0472">Membrane</keyword>
<protein>
    <recommendedName>
        <fullName evidence="2">EamA domain-containing protein</fullName>
    </recommendedName>
</protein>
<dbReference type="PANTHER" id="PTHR22911:SF137">
    <property type="entry name" value="SOLUTE CARRIER FAMILY 35 MEMBER G2-RELATED"/>
    <property type="match status" value="1"/>
</dbReference>
<gene>
    <name evidence="3" type="ORF">PSON_ATCC_30995.1.T1170001</name>
</gene>
<accession>A0A8S1QU20</accession>
<reference evidence="3" key="1">
    <citation type="submission" date="2021-01" db="EMBL/GenBank/DDBJ databases">
        <authorList>
            <consortium name="Genoscope - CEA"/>
            <person name="William W."/>
        </authorList>
    </citation>
    <scope>NUCLEOTIDE SEQUENCE</scope>
</reference>
<comment type="caution">
    <text evidence="3">The sequence shown here is derived from an EMBL/GenBank/DDBJ whole genome shotgun (WGS) entry which is preliminary data.</text>
</comment>
<feature type="transmembrane region" description="Helical" evidence="1">
    <location>
        <begin position="6"/>
        <end position="25"/>
    </location>
</feature>
<keyword evidence="4" id="KW-1185">Reference proteome</keyword>
<feature type="transmembrane region" description="Helical" evidence="1">
    <location>
        <begin position="159"/>
        <end position="178"/>
    </location>
</feature>
<dbReference type="PANTHER" id="PTHR22911">
    <property type="entry name" value="ACYL-MALONYL CONDENSING ENZYME-RELATED"/>
    <property type="match status" value="1"/>
</dbReference>
<feature type="transmembrane region" description="Helical" evidence="1">
    <location>
        <begin position="75"/>
        <end position="99"/>
    </location>
</feature>
<feature type="transmembrane region" description="Helical" evidence="1">
    <location>
        <begin position="37"/>
        <end position="55"/>
    </location>
</feature>
<dbReference type="GO" id="GO:0016020">
    <property type="term" value="C:membrane"/>
    <property type="evidence" value="ECO:0007669"/>
    <property type="project" value="InterPro"/>
</dbReference>
<keyword evidence="1" id="KW-0812">Transmembrane</keyword>
<dbReference type="OrthoDB" id="306876at2759"/>